<evidence type="ECO:0000256" key="3">
    <source>
        <dbReference type="ARBA" id="ARBA00010136"/>
    </source>
</evidence>
<evidence type="ECO:0000256" key="13">
    <source>
        <dbReference type="NCBIfam" id="TIGR02414"/>
    </source>
</evidence>
<comment type="similarity">
    <text evidence="3">Belongs to the peptidase M1 family.</text>
</comment>
<evidence type="ECO:0000256" key="9">
    <source>
        <dbReference type="ARBA" id="ARBA00022801"/>
    </source>
</evidence>
<dbReference type="Pfam" id="PF17432">
    <property type="entry name" value="DUF3458_C"/>
    <property type="match status" value="1"/>
</dbReference>
<dbReference type="InterPro" id="IPR045357">
    <property type="entry name" value="Aminopeptidase_N-like_N"/>
</dbReference>
<evidence type="ECO:0000256" key="6">
    <source>
        <dbReference type="ARBA" id="ARBA00022438"/>
    </source>
</evidence>
<dbReference type="SUPFAM" id="SSF63737">
    <property type="entry name" value="Leukotriene A4 hydrolase N-terminal domain"/>
    <property type="match status" value="1"/>
</dbReference>
<dbReference type="RefSeq" id="WP_013345386.1">
    <property type="nucleotide sequence ID" value="NC_014541.1"/>
</dbReference>
<evidence type="ECO:0000256" key="10">
    <source>
        <dbReference type="ARBA" id="ARBA00022833"/>
    </source>
</evidence>
<evidence type="ECO:0000313" key="19">
    <source>
        <dbReference type="Proteomes" id="UP000006683"/>
    </source>
</evidence>
<dbReference type="InterPro" id="IPR037144">
    <property type="entry name" value="Peptidase_M1_pepN_C_sf"/>
</dbReference>
<dbReference type="eggNOG" id="COG0308">
    <property type="taxonomic scope" value="Bacteria"/>
</dbReference>
<dbReference type="Gene3D" id="3.30.2010.30">
    <property type="match status" value="1"/>
</dbReference>
<keyword evidence="7" id="KW-0645">Protease</keyword>
<dbReference type="HOGENOM" id="CLU_007993_2_0_6"/>
<evidence type="ECO:0000259" key="17">
    <source>
        <dbReference type="Pfam" id="PF17900"/>
    </source>
</evidence>
<dbReference type="FunFam" id="2.60.40.1840:FF:000001">
    <property type="entry name" value="Aminopeptidase N"/>
    <property type="match status" value="1"/>
</dbReference>
<name>E1ST33_FERBD</name>
<keyword evidence="6 18" id="KW-0031">Aminopeptidase</keyword>
<evidence type="ECO:0000256" key="8">
    <source>
        <dbReference type="ARBA" id="ARBA00022723"/>
    </source>
</evidence>
<evidence type="ECO:0000313" key="18">
    <source>
        <dbReference type="EMBL" id="ADN76080.1"/>
    </source>
</evidence>
<dbReference type="InterPro" id="IPR001930">
    <property type="entry name" value="Peptidase_M1"/>
</dbReference>
<dbReference type="PANTHER" id="PTHR46322:SF1">
    <property type="entry name" value="PUROMYCIN-SENSITIVE AMINOPEPTIDASE"/>
    <property type="match status" value="1"/>
</dbReference>
<dbReference type="InterPro" id="IPR042097">
    <property type="entry name" value="Aminopeptidase_N-like_N_sf"/>
</dbReference>
<evidence type="ECO:0000256" key="2">
    <source>
        <dbReference type="ARBA" id="ARBA00001947"/>
    </source>
</evidence>
<dbReference type="InterPro" id="IPR012779">
    <property type="entry name" value="Peptidase_M1_pepN"/>
</dbReference>
<comment type="function">
    <text evidence="12">Aminopeptidase N is involved in the degradation of intracellular peptides generated by protein breakdown during normal growth as well as in response to nutrient starvation.</text>
</comment>
<dbReference type="InterPro" id="IPR035414">
    <property type="entry name" value="Peptidase_M1_pepN_Ig-like"/>
</dbReference>
<dbReference type="MEROPS" id="M01.005"/>
<evidence type="ECO:0000256" key="4">
    <source>
        <dbReference type="ARBA" id="ARBA00012564"/>
    </source>
</evidence>
<feature type="domain" description="Peptidase M1 membrane alanine aminopeptidase" evidence="14">
    <location>
        <begin position="227"/>
        <end position="437"/>
    </location>
</feature>
<comment type="cofactor">
    <cofactor evidence="2">
        <name>Zn(2+)</name>
        <dbReference type="ChEBI" id="CHEBI:29105"/>
    </cofactor>
</comment>
<dbReference type="InterPro" id="IPR038438">
    <property type="entry name" value="PepN_Ig-like_sf"/>
</dbReference>
<evidence type="ECO:0000259" key="15">
    <source>
        <dbReference type="Pfam" id="PF11940"/>
    </source>
</evidence>
<dbReference type="KEGG" id="fbl:Fbal_1877"/>
<evidence type="ECO:0000259" key="14">
    <source>
        <dbReference type="Pfam" id="PF01433"/>
    </source>
</evidence>
<dbReference type="AlphaFoldDB" id="E1ST33"/>
<dbReference type="SUPFAM" id="SSF55486">
    <property type="entry name" value="Metalloproteases ('zincins'), catalytic domain"/>
    <property type="match status" value="1"/>
</dbReference>
<dbReference type="Gene3D" id="2.60.40.1730">
    <property type="entry name" value="tricorn interacting facor f3 domain"/>
    <property type="match status" value="1"/>
</dbReference>
<dbReference type="PRINTS" id="PR00756">
    <property type="entry name" value="ALADIPTASE"/>
</dbReference>
<dbReference type="GO" id="GO:0016285">
    <property type="term" value="F:alanyl aminopeptidase activity"/>
    <property type="evidence" value="ECO:0007669"/>
    <property type="project" value="UniProtKB-EC"/>
</dbReference>
<dbReference type="InterPro" id="IPR014782">
    <property type="entry name" value="Peptidase_M1_dom"/>
</dbReference>
<evidence type="ECO:0000256" key="1">
    <source>
        <dbReference type="ARBA" id="ARBA00000098"/>
    </source>
</evidence>
<proteinExistence type="inferred from homology"/>
<sequence length="870" mass="97059">MTAMQAKFRKDYRAPEYTITELELAFQLEPNHTVVTATSQVQRQDAEARELVLDGEALTLVSVQVDGEVLSQDRYREVDGQLVIALDQDQATLVITTEIDPANNTTLEGLYQSGGAFCTQCEAEGFRRITYFLDRPDVLARYRTRIEADKASYPFLLSNGNKIDSGDLDNGRHFAVWEDPFPKPSYLFALVAGDFDLLEDHFTTASGRDVLLQLFVDRGNLYRGHHAMASLKRAMAWDEQRFGLEYDLDIYMVVAVDFFNMGAMENKGLNIFNSKAVLADPESATDAEYHRIESIIGHEYFHNWTGNRVTCRDWFQLSLKEGLTVFRDQEFSSEMGSRAVNRIQAVKVVRNQQFAEDAGPMAHPIRPDKVIEMNNFYTVTVYDKGAEVIRMMHTLLGEAGFRKGMDLYFERHDGQAVTCDDFVQAMEDASGIDLGQFRLWYSQSGTPVLSVATQYDAEQRRYTLTLSQSTPATADQSEKHALHIPVAMELLDPNGNSVPLVVDGQPHNGLLELKAEQQSWVFEAVPADVVPSLLQEFSAPVRLNYRYQPQQLARILAHASNDFARWDASQALYQHEIFALANGEQERVSDVTIEAIRAVLLGQGQDPALVAELLMQPSETTLAQAGADADVEAIHLARRDLQTQLALALEDELATVYRANQDASYGNDGVSVGRRTLKNACLHLLAMGGRVDSQTLVERQYQQADNMTDALAALNAANQGRLPVAAGLMDAFETKWRAEPLVMDKWFAQVAMQPGGNALSAVQEAMGHSAFDMSNPNRVRALIGAFADGNPNAFHAIDGSGYRFLTDQLIALNSINPQCAARIMTPLMQWQRQDSERQALMLAELRRLAELPGLSRDLFEKVSKSLEQAN</sequence>
<protein>
    <recommendedName>
        <fullName evidence="5 13">Aminopeptidase N</fullName>
        <ecNumber evidence="4 13">3.4.11.2</ecNumber>
    </recommendedName>
</protein>
<dbReference type="FunFam" id="3.30.2010.30:FF:000002">
    <property type="entry name" value="Putative aminopeptidase N"/>
    <property type="match status" value="1"/>
</dbReference>
<comment type="catalytic activity">
    <reaction evidence="1">
        <text>Release of an N-terminal amino acid, Xaa-|-Yaa- from a peptide, amide or arylamide. Xaa is preferably Ala, but may be most amino acids including Pro (slow action). When a terminal hydrophobic residue is followed by a prolyl residue, the two may be released as an intact Xaa-Pro dipeptide.</text>
        <dbReference type="EC" id="3.4.11.2"/>
    </reaction>
</comment>
<dbReference type="PANTHER" id="PTHR46322">
    <property type="entry name" value="PUROMYCIN-SENSITIVE AMINOPEPTIDASE"/>
    <property type="match status" value="1"/>
</dbReference>
<dbReference type="Gene3D" id="2.60.40.1840">
    <property type="match status" value="1"/>
</dbReference>
<feature type="domain" description="Aminopeptidase N-like N-terminal" evidence="17">
    <location>
        <begin position="23"/>
        <end position="187"/>
    </location>
</feature>
<keyword evidence="8" id="KW-0479">Metal-binding</keyword>
<evidence type="ECO:0000256" key="11">
    <source>
        <dbReference type="ARBA" id="ARBA00023049"/>
    </source>
</evidence>
<keyword evidence="10" id="KW-0862">Zinc</keyword>
<dbReference type="STRING" id="550540.Fbal_1877"/>
<dbReference type="GO" id="GO:0008270">
    <property type="term" value="F:zinc ion binding"/>
    <property type="evidence" value="ECO:0007669"/>
    <property type="project" value="InterPro"/>
</dbReference>
<dbReference type="Gene3D" id="1.25.50.10">
    <property type="entry name" value="Peptidase M1, alanyl aminopeptidase, C-terminal domain"/>
    <property type="match status" value="1"/>
</dbReference>
<dbReference type="FunFam" id="1.10.390.10:FF:000002">
    <property type="entry name" value="Aminopeptidase N"/>
    <property type="match status" value="1"/>
</dbReference>
<evidence type="ECO:0000256" key="12">
    <source>
        <dbReference type="ARBA" id="ARBA00059739"/>
    </source>
</evidence>
<dbReference type="GeneID" id="67182082"/>
<dbReference type="GO" id="GO:0008237">
    <property type="term" value="F:metallopeptidase activity"/>
    <property type="evidence" value="ECO:0007669"/>
    <property type="project" value="UniProtKB-UniRule"/>
</dbReference>
<keyword evidence="9" id="KW-0378">Hydrolase</keyword>
<dbReference type="Pfam" id="PF11940">
    <property type="entry name" value="DUF3458"/>
    <property type="match status" value="1"/>
</dbReference>
<dbReference type="InterPro" id="IPR027268">
    <property type="entry name" value="Peptidase_M4/M1_CTD_sf"/>
</dbReference>
<feature type="domain" description="Peptidase M1 alanyl aminopeptidase Ig-like fold" evidence="15">
    <location>
        <begin position="445"/>
        <end position="545"/>
    </location>
</feature>
<dbReference type="OrthoDB" id="100605at2"/>
<dbReference type="EC" id="3.4.11.2" evidence="4 13"/>
<feature type="domain" description="Peptidase M1 alanyl aminopeptidase C-terminal" evidence="16">
    <location>
        <begin position="550"/>
        <end position="867"/>
    </location>
</feature>
<gene>
    <name evidence="18" type="ordered locus">Fbal_1877</name>
</gene>
<reference evidence="18 19" key="1">
    <citation type="journal article" date="2010" name="Stand. Genomic Sci.">
        <title>Complete genome sequence of Ferrimonas balearica type strain (PAT).</title>
        <authorList>
            <person name="Nolan M."/>
            <person name="Sikorski J."/>
            <person name="Davenport K."/>
            <person name="Lucas S."/>
            <person name="Glavina Del Rio T."/>
            <person name="Tice H."/>
            <person name="Cheng J."/>
            <person name="Goodwin L."/>
            <person name="Pitluck S."/>
            <person name="Liolios K."/>
            <person name="Ivanova N."/>
            <person name="Mavromatis K."/>
            <person name="Ovchinnikova G."/>
            <person name="Pati A."/>
            <person name="Chen A."/>
            <person name="Palaniappan K."/>
            <person name="Land M."/>
            <person name="Hauser L."/>
            <person name="Chang Y."/>
            <person name="Jeffries C."/>
            <person name="Tapia R."/>
            <person name="Brettin T."/>
            <person name="Detter J."/>
            <person name="Han C."/>
            <person name="Yasawong M."/>
            <person name="Rohde M."/>
            <person name="Tindall B."/>
            <person name="Goker M."/>
            <person name="Woyke T."/>
            <person name="Bristow J."/>
            <person name="Eisen J."/>
            <person name="Markowitz V."/>
            <person name="Hugenholtz P."/>
            <person name="Kyrpides N."/>
            <person name="Klenk H."/>
            <person name="Lapidus A."/>
        </authorList>
    </citation>
    <scope>NUCLEOTIDE SEQUENCE [LARGE SCALE GENOMIC DNA]</scope>
    <source>
        <strain evidence="19">DSM 9799 / CCM 4581 / KCTC 23876 / PAT</strain>
    </source>
</reference>
<dbReference type="Proteomes" id="UP000006683">
    <property type="component" value="Chromosome"/>
</dbReference>
<dbReference type="FunFam" id="2.60.40.1730:FF:000005">
    <property type="entry name" value="Aminopeptidase N"/>
    <property type="match status" value="1"/>
</dbReference>
<dbReference type="Gene3D" id="1.10.390.10">
    <property type="entry name" value="Neutral Protease Domain 2"/>
    <property type="match status" value="1"/>
</dbReference>
<dbReference type="Pfam" id="PF17900">
    <property type="entry name" value="Peptidase_M1_N"/>
    <property type="match status" value="1"/>
</dbReference>
<evidence type="ECO:0000256" key="7">
    <source>
        <dbReference type="ARBA" id="ARBA00022670"/>
    </source>
</evidence>
<dbReference type="CDD" id="cd09600">
    <property type="entry name" value="M1_APN"/>
    <property type="match status" value="1"/>
</dbReference>
<keyword evidence="19" id="KW-1185">Reference proteome</keyword>
<dbReference type="EMBL" id="CP002209">
    <property type="protein sequence ID" value="ADN76080.1"/>
    <property type="molecule type" value="Genomic_DNA"/>
</dbReference>
<accession>E1ST33</accession>
<dbReference type="Pfam" id="PF01433">
    <property type="entry name" value="Peptidase_M1"/>
    <property type="match status" value="1"/>
</dbReference>
<keyword evidence="11" id="KW-0482">Metalloprotease</keyword>
<evidence type="ECO:0000256" key="5">
    <source>
        <dbReference type="ARBA" id="ARBA00015611"/>
    </source>
</evidence>
<dbReference type="GO" id="GO:0006508">
    <property type="term" value="P:proteolysis"/>
    <property type="evidence" value="ECO:0007669"/>
    <property type="project" value="UniProtKB-UniRule"/>
</dbReference>
<dbReference type="InterPro" id="IPR024601">
    <property type="entry name" value="Peptidase_M1_pepN_C"/>
</dbReference>
<evidence type="ECO:0000259" key="16">
    <source>
        <dbReference type="Pfam" id="PF17432"/>
    </source>
</evidence>
<organism evidence="18 19">
    <name type="scientific">Ferrimonas balearica (strain DSM 9799 / CCM 4581 / KCTC 23876 / PAT)</name>
    <dbReference type="NCBI Taxonomy" id="550540"/>
    <lineage>
        <taxon>Bacteria</taxon>
        <taxon>Pseudomonadati</taxon>
        <taxon>Pseudomonadota</taxon>
        <taxon>Gammaproteobacteria</taxon>
        <taxon>Alteromonadales</taxon>
        <taxon>Ferrimonadaceae</taxon>
        <taxon>Ferrimonas</taxon>
    </lineage>
</organism>
<dbReference type="NCBIfam" id="TIGR02414">
    <property type="entry name" value="pepN_proteo"/>
    <property type="match status" value="1"/>
</dbReference>